<accession>A0ABR0A0P1</accession>
<evidence type="ECO:0000313" key="3">
    <source>
        <dbReference type="Proteomes" id="UP001234178"/>
    </source>
</evidence>
<dbReference type="Proteomes" id="UP001234178">
    <property type="component" value="Unassembled WGS sequence"/>
</dbReference>
<dbReference type="EMBL" id="JAOYFB010000036">
    <property type="protein sequence ID" value="KAK4018723.1"/>
    <property type="molecule type" value="Genomic_DNA"/>
</dbReference>
<evidence type="ECO:0000313" key="2">
    <source>
        <dbReference type="EMBL" id="KAK4018723.1"/>
    </source>
</evidence>
<protein>
    <submittedName>
        <fullName evidence="2">Uncharacterized protein</fullName>
    </submittedName>
</protein>
<evidence type="ECO:0000256" key="1">
    <source>
        <dbReference type="SAM" id="MobiDB-lite"/>
    </source>
</evidence>
<organism evidence="2 3">
    <name type="scientific">Daphnia magna</name>
    <dbReference type="NCBI Taxonomy" id="35525"/>
    <lineage>
        <taxon>Eukaryota</taxon>
        <taxon>Metazoa</taxon>
        <taxon>Ecdysozoa</taxon>
        <taxon>Arthropoda</taxon>
        <taxon>Crustacea</taxon>
        <taxon>Branchiopoda</taxon>
        <taxon>Diplostraca</taxon>
        <taxon>Cladocera</taxon>
        <taxon>Anomopoda</taxon>
        <taxon>Daphniidae</taxon>
        <taxon>Daphnia</taxon>
    </lineage>
</organism>
<feature type="compositionally biased region" description="Low complexity" evidence="1">
    <location>
        <begin position="113"/>
        <end position="143"/>
    </location>
</feature>
<feature type="region of interest" description="Disordered" evidence="1">
    <location>
        <begin position="113"/>
        <end position="156"/>
    </location>
</feature>
<gene>
    <name evidence="2" type="ORF">OUZ56_000768</name>
</gene>
<proteinExistence type="predicted"/>
<comment type="caution">
    <text evidence="2">The sequence shown here is derived from an EMBL/GenBank/DDBJ whole genome shotgun (WGS) entry which is preliminary data.</text>
</comment>
<name>A0ABR0A0P1_9CRUS</name>
<keyword evidence="3" id="KW-1185">Reference proteome</keyword>
<sequence length="222" mass="23535">MDKIGYDDNGMNDYRFLEIFYCQCQQFEVSVGARRRNEELPIAVQGSWCDDYLIGSVQLDLTPLVTIVLSGYGADGVNGITSCAAACPGATRPPPAATAAAVAAAVAAAAASNKQTTTADASTTTTTTSTTTPTISGAATAAPLQPPPPQQPNNLGVLPLATPPHPPPLPPHYGVEDTRRKLTLDDVKYAVRLKSERFLPSSHIFSDYIKNRVDSYLSIPTN</sequence>
<reference evidence="2 3" key="1">
    <citation type="journal article" date="2023" name="Nucleic Acids Res.">
        <title>The hologenome of Daphnia magna reveals possible DNA methylation and microbiome-mediated evolution of the host genome.</title>
        <authorList>
            <person name="Chaturvedi A."/>
            <person name="Li X."/>
            <person name="Dhandapani V."/>
            <person name="Marshall H."/>
            <person name="Kissane S."/>
            <person name="Cuenca-Cambronero M."/>
            <person name="Asole G."/>
            <person name="Calvet F."/>
            <person name="Ruiz-Romero M."/>
            <person name="Marangio P."/>
            <person name="Guigo R."/>
            <person name="Rago D."/>
            <person name="Mirbahai L."/>
            <person name="Eastwood N."/>
            <person name="Colbourne J.K."/>
            <person name="Zhou J."/>
            <person name="Mallon E."/>
            <person name="Orsini L."/>
        </authorList>
    </citation>
    <scope>NUCLEOTIDE SEQUENCE [LARGE SCALE GENOMIC DNA]</scope>
    <source>
        <strain evidence="2">LRV0_1</strain>
    </source>
</reference>